<sequence length="379" mass="41093">MKEATLDKLNLFIVMFFISLIMRIQVPVFTPYAASLGASSILIGIIFSVTSFTNLVGNLLAGPLVDRFGKKMFITVPLFASGGLFIAHGLASDSGDLLLLHGLNGFALAFLIPAAFTLLSGYANNSQQQGKNMAINGILSTIASIIAPLVGGKLVVLIGYVNTYYFIGIAIILTGMYSIRFLQDRQVVIIDKRNQAPIDNRRIHSVSNLAVVYLIGFAVMYTHGVIIFEVPYLTVEKGFSTFDTGQLFSYMGIGTFITLSLFFINRFDPLKRLGLGLFGMSIALFCLFTSLLPLPFLLFVIGLFFGLVMPAMATAITESATKQTHGRAFGYMSAVFSLGMIVSSFVTGAIRDIISPYFIAFLVGMVVLTVAGYSKLRSA</sequence>
<evidence type="ECO:0000256" key="6">
    <source>
        <dbReference type="ARBA" id="ARBA00023136"/>
    </source>
</evidence>
<evidence type="ECO:0000256" key="3">
    <source>
        <dbReference type="ARBA" id="ARBA00022475"/>
    </source>
</evidence>
<feature type="transmembrane region" description="Helical" evidence="7">
    <location>
        <begin position="328"/>
        <end position="347"/>
    </location>
</feature>
<evidence type="ECO:0000313" key="10">
    <source>
        <dbReference type="Proteomes" id="UP000799092"/>
    </source>
</evidence>
<dbReference type="SUPFAM" id="SSF103473">
    <property type="entry name" value="MFS general substrate transporter"/>
    <property type="match status" value="1"/>
</dbReference>
<feature type="domain" description="Major facilitator superfamily (MFS) profile" evidence="8">
    <location>
        <begin position="3"/>
        <end position="379"/>
    </location>
</feature>
<feature type="transmembrane region" description="Helical" evidence="7">
    <location>
        <begin position="164"/>
        <end position="182"/>
    </location>
</feature>
<keyword evidence="2" id="KW-0813">Transport</keyword>
<name>A0A6A8DFK5_9BACI</name>
<evidence type="ECO:0000259" key="8">
    <source>
        <dbReference type="PROSITE" id="PS50850"/>
    </source>
</evidence>
<dbReference type="RefSeq" id="WP_153738101.1">
    <property type="nucleotide sequence ID" value="NZ_WJNG01000016.1"/>
</dbReference>
<evidence type="ECO:0000256" key="1">
    <source>
        <dbReference type="ARBA" id="ARBA00004651"/>
    </source>
</evidence>
<evidence type="ECO:0000256" key="7">
    <source>
        <dbReference type="SAM" id="Phobius"/>
    </source>
</evidence>
<dbReference type="Pfam" id="PF07690">
    <property type="entry name" value="MFS_1"/>
    <property type="match status" value="1"/>
</dbReference>
<dbReference type="Gene3D" id="1.20.1250.20">
    <property type="entry name" value="MFS general substrate transporter like domains"/>
    <property type="match status" value="2"/>
</dbReference>
<feature type="transmembrane region" description="Helical" evidence="7">
    <location>
        <begin position="296"/>
        <end position="316"/>
    </location>
</feature>
<feature type="transmembrane region" description="Helical" evidence="7">
    <location>
        <begin position="203"/>
        <end position="227"/>
    </location>
</feature>
<comment type="subcellular location">
    <subcellularLocation>
        <location evidence="1">Cell membrane</location>
        <topology evidence="1">Multi-pass membrane protein</topology>
    </subcellularLocation>
</comment>
<feature type="transmembrane region" description="Helical" evidence="7">
    <location>
        <begin position="247"/>
        <end position="264"/>
    </location>
</feature>
<evidence type="ECO:0000256" key="4">
    <source>
        <dbReference type="ARBA" id="ARBA00022692"/>
    </source>
</evidence>
<feature type="transmembrane region" description="Helical" evidence="7">
    <location>
        <begin position="353"/>
        <end position="373"/>
    </location>
</feature>
<dbReference type="InterPro" id="IPR036259">
    <property type="entry name" value="MFS_trans_sf"/>
</dbReference>
<feature type="transmembrane region" description="Helical" evidence="7">
    <location>
        <begin position="135"/>
        <end position="158"/>
    </location>
</feature>
<keyword evidence="10" id="KW-1185">Reference proteome</keyword>
<evidence type="ECO:0000256" key="5">
    <source>
        <dbReference type="ARBA" id="ARBA00022989"/>
    </source>
</evidence>
<dbReference type="PANTHER" id="PTHR23517:SF3">
    <property type="entry name" value="INTEGRAL MEMBRANE TRANSPORT PROTEIN"/>
    <property type="match status" value="1"/>
</dbReference>
<gene>
    <name evidence="9" type="ORF">GH741_17730</name>
</gene>
<keyword evidence="3" id="KW-1003">Cell membrane</keyword>
<feature type="transmembrane region" description="Helical" evidence="7">
    <location>
        <begin position="32"/>
        <end position="60"/>
    </location>
</feature>
<feature type="transmembrane region" description="Helical" evidence="7">
    <location>
        <begin position="9"/>
        <end position="26"/>
    </location>
</feature>
<keyword evidence="4 7" id="KW-0812">Transmembrane</keyword>
<comment type="caution">
    <text evidence="9">The sequence shown here is derived from an EMBL/GenBank/DDBJ whole genome shotgun (WGS) entry which is preliminary data.</text>
</comment>
<dbReference type="Proteomes" id="UP000799092">
    <property type="component" value="Unassembled WGS sequence"/>
</dbReference>
<dbReference type="InterPro" id="IPR011701">
    <property type="entry name" value="MFS"/>
</dbReference>
<feature type="transmembrane region" description="Helical" evidence="7">
    <location>
        <begin position="72"/>
        <end position="91"/>
    </location>
</feature>
<dbReference type="AlphaFoldDB" id="A0A6A8DFK5"/>
<keyword evidence="5 7" id="KW-1133">Transmembrane helix</keyword>
<dbReference type="GO" id="GO:0005886">
    <property type="term" value="C:plasma membrane"/>
    <property type="evidence" value="ECO:0007669"/>
    <property type="project" value="UniProtKB-SubCell"/>
</dbReference>
<reference evidence="9" key="1">
    <citation type="submission" date="2019-11" db="EMBL/GenBank/DDBJ databases">
        <authorList>
            <person name="Li J."/>
        </authorList>
    </citation>
    <scope>NUCLEOTIDE SEQUENCE</scope>
    <source>
        <strain evidence="9">B6B</strain>
    </source>
</reference>
<feature type="transmembrane region" description="Helical" evidence="7">
    <location>
        <begin position="103"/>
        <end position="123"/>
    </location>
</feature>
<evidence type="ECO:0000256" key="2">
    <source>
        <dbReference type="ARBA" id="ARBA00022448"/>
    </source>
</evidence>
<protein>
    <submittedName>
        <fullName evidence="9">MFS transporter</fullName>
    </submittedName>
</protein>
<keyword evidence="6 7" id="KW-0472">Membrane</keyword>
<dbReference type="EMBL" id="WJNG01000016">
    <property type="protein sequence ID" value="MRH44488.1"/>
    <property type="molecule type" value="Genomic_DNA"/>
</dbReference>
<dbReference type="InterPro" id="IPR050171">
    <property type="entry name" value="MFS_Transporters"/>
</dbReference>
<dbReference type="PROSITE" id="PS50850">
    <property type="entry name" value="MFS"/>
    <property type="match status" value="1"/>
</dbReference>
<dbReference type="OrthoDB" id="2957734at2"/>
<dbReference type="GO" id="GO:0022857">
    <property type="term" value="F:transmembrane transporter activity"/>
    <property type="evidence" value="ECO:0007669"/>
    <property type="project" value="InterPro"/>
</dbReference>
<proteinExistence type="predicted"/>
<feature type="transmembrane region" description="Helical" evidence="7">
    <location>
        <begin position="273"/>
        <end position="290"/>
    </location>
</feature>
<dbReference type="InterPro" id="IPR020846">
    <property type="entry name" value="MFS_dom"/>
</dbReference>
<organism evidence="9 10">
    <name type="scientific">Aquibacillus halophilus</name>
    <dbReference type="NCBI Taxonomy" id="930132"/>
    <lineage>
        <taxon>Bacteria</taxon>
        <taxon>Bacillati</taxon>
        <taxon>Bacillota</taxon>
        <taxon>Bacilli</taxon>
        <taxon>Bacillales</taxon>
        <taxon>Bacillaceae</taxon>
        <taxon>Aquibacillus</taxon>
    </lineage>
</organism>
<dbReference type="PANTHER" id="PTHR23517">
    <property type="entry name" value="RESISTANCE PROTEIN MDTM, PUTATIVE-RELATED-RELATED"/>
    <property type="match status" value="1"/>
</dbReference>
<evidence type="ECO:0000313" key="9">
    <source>
        <dbReference type="EMBL" id="MRH44488.1"/>
    </source>
</evidence>
<accession>A0A6A8DFK5</accession>